<reference evidence="2 3" key="1">
    <citation type="submission" date="2015-04" db="EMBL/GenBank/DDBJ databases">
        <authorList>
            <person name="Heijne W.H."/>
            <person name="Fedorova N.D."/>
            <person name="Nierman W.C."/>
            <person name="Vollebregt A.W."/>
            <person name="Zhao Z."/>
            <person name="Wu L."/>
            <person name="Kumar M."/>
            <person name="Stam H."/>
            <person name="van den Berg M.A."/>
            <person name="Pel H.J."/>
        </authorList>
    </citation>
    <scope>NUCLEOTIDE SEQUENCE [LARGE SCALE GENOMIC DNA]</scope>
    <source>
        <strain evidence="2 3">CBS 393.64</strain>
    </source>
</reference>
<sequence length="103" mass="11908">YENSQQKKRYGSRNVLILKLFTVFMLLTPISVILDARLSFTVVKGVAITLAFASKEELTRWAKLKLPDSSELRKKCEVISEWFNLFQSTIQQYGILEDDIYNG</sequence>
<comment type="caution">
    <text evidence="2">The sequence shown here is derived from an EMBL/GenBank/DDBJ whole genome shotgun (WGS) entry which is preliminary data.</text>
</comment>
<feature type="non-terminal residue" evidence="2">
    <location>
        <position position="1"/>
    </location>
</feature>
<name>A0A0F4YDT1_RASE3</name>
<evidence type="ECO:0000313" key="3">
    <source>
        <dbReference type="Proteomes" id="UP000053958"/>
    </source>
</evidence>
<keyword evidence="1" id="KW-0472">Membrane</keyword>
<dbReference type="AlphaFoldDB" id="A0A0F4YDT1"/>
<organism evidence="2 3">
    <name type="scientific">Rasamsonia emersonii (strain ATCC 16479 / CBS 393.64 / IMI 116815)</name>
    <dbReference type="NCBI Taxonomy" id="1408163"/>
    <lineage>
        <taxon>Eukaryota</taxon>
        <taxon>Fungi</taxon>
        <taxon>Dikarya</taxon>
        <taxon>Ascomycota</taxon>
        <taxon>Pezizomycotina</taxon>
        <taxon>Eurotiomycetes</taxon>
        <taxon>Eurotiomycetidae</taxon>
        <taxon>Eurotiales</taxon>
        <taxon>Trichocomaceae</taxon>
        <taxon>Rasamsonia</taxon>
    </lineage>
</organism>
<gene>
    <name evidence="2" type="ORF">T310_10086</name>
</gene>
<accession>A0A0F4YDT1</accession>
<keyword evidence="1" id="KW-1133">Transmembrane helix</keyword>
<dbReference type="Proteomes" id="UP000053958">
    <property type="component" value="Unassembled WGS sequence"/>
</dbReference>
<proteinExistence type="predicted"/>
<evidence type="ECO:0000313" key="2">
    <source>
        <dbReference type="EMBL" id="KKA16324.1"/>
    </source>
</evidence>
<dbReference type="GeneID" id="25313149"/>
<keyword evidence="3" id="KW-1185">Reference proteome</keyword>
<dbReference type="EMBL" id="LASV01000790">
    <property type="protein sequence ID" value="KKA16324.1"/>
    <property type="molecule type" value="Genomic_DNA"/>
</dbReference>
<evidence type="ECO:0000256" key="1">
    <source>
        <dbReference type="SAM" id="Phobius"/>
    </source>
</evidence>
<keyword evidence="1" id="KW-0812">Transmembrane</keyword>
<feature type="transmembrane region" description="Helical" evidence="1">
    <location>
        <begin position="16"/>
        <end position="34"/>
    </location>
</feature>
<dbReference type="RefSeq" id="XP_013322936.1">
    <property type="nucleotide sequence ID" value="XM_013467482.1"/>
</dbReference>
<protein>
    <submittedName>
        <fullName evidence="2">Uncharacterized protein</fullName>
    </submittedName>
</protein>
<dbReference type="OrthoDB" id="5068804at2759"/>